<dbReference type="Proteomes" id="UP001302249">
    <property type="component" value="Chromosome"/>
</dbReference>
<name>A0ABZ0BBI4_9SPHN</name>
<feature type="transmembrane region" description="Helical" evidence="1">
    <location>
        <begin position="6"/>
        <end position="30"/>
    </location>
</feature>
<evidence type="ECO:0000313" key="2">
    <source>
        <dbReference type="EMBL" id="WNO54415.1"/>
    </source>
</evidence>
<evidence type="ECO:0000313" key="3">
    <source>
        <dbReference type="Proteomes" id="UP001302249"/>
    </source>
</evidence>
<dbReference type="EMBL" id="CP135076">
    <property type="protein sequence ID" value="WNO54415.1"/>
    <property type="molecule type" value="Genomic_DNA"/>
</dbReference>
<sequence>MPFTPVLSTVAETISVAVAPVFLLAGIAGTRNVFAGRLSRLLPVEVSVSVRALPVRDELLERSRP</sequence>
<reference evidence="2 3" key="1">
    <citation type="submission" date="2023-09" db="EMBL/GenBank/DDBJ databases">
        <authorList>
            <person name="Rey-Velasco X."/>
        </authorList>
    </citation>
    <scope>NUCLEOTIDE SEQUENCE [LARGE SCALE GENOMIC DNA]</scope>
    <source>
        <strain evidence="2 3">W311</strain>
    </source>
</reference>
<proteinExistence type="predicted"/>
<evidence type="ECO:0000256" key="1">
    <source>
        <dbReference type="SAM" id="Phobius"/>
    </source>
</evidence>
<keyword evidence="1" id="KW-1133">Transmembrane helix</keyword>
<protein>
    <submittedName>
        <fullName evidence="2">Uncharacterized protein</fullName>
    </submittedName>
</protein>
<dbReference type="RefSeq" id="WP_313916876.1">
    <property type="nucleotide sequence ID" value="NZ_CP135076.1"/>
</dbReference>
<keyword evidence="3" id="KW-1185">Reference proteome</keyword>
<gene>
    <name evidence="2" type="ORF">RPR59_03940</name>
</gene>
<organism evidence="2 3">
    <name type="scientific">Stakelama saccharophila</name>
    <dbReference type="NCBI Taxonomy" id="3075605"/>
    <lineage>
        <taxon>Bacteria</taxon>
        <taxon>Pseudomonadati</taxon>
        <taxon>Pseudomonadota</taxon>
        <taxon>Alphaproteobacteria</taxon>
        <taxon>Sphingomonadales</taxon>
        <taxon>Sphingomonadaceae</taxon>
        <taxon>Stakelama</taxon>
    </lineage>
</organism>
<keyword evidence="1" id="KW-0812">Transmembrane</keyword>
<keyword evidence="1" id="KW-0472">Membrane</keyword>
<accession>A0ABZ0BBI4</accession>